<comment type="similarity">
    <text evidence="1">Belongs to the G-protein coupled receptor 2 family. Adhesion G-protein coupled receptor (ADGR) subfamily.</text>
</comment>
<dbReference type="SUPFAM" id="SSF111418">
    <property type="entry name" value="Hormone receptor domain"/>
    <property type="match status" value="1"/>
</dbReference>
<proteinExistence type="inferred from homology"/>
<dbReference type="InterPro" id="IPR001611">
    <property type="entry name" value="Leu-rich_rpt"/>
</dbReference>
<dbReference type="Gene3D" id="3.80.10.10">
    <property type="entry name" value="Ribonuclease Inhibitor"/>
    <property type="match status" value="1"/>
</dbReference>
<evidence type="ECO:0000313" key="10">
    <source>
        <dbReference type="Proteomes" id="UP000292052"/>
    </source>
</evidence>
<dbReference type="PROSITE" id="PS50835">
    <property type="entry name" value="IG_LIKE"/>
    <property type="match status" value="1"/>
</dbReference>
<dbReference type="SUPFAM" id="SSF52058">
    <property type="entry name" value="L domain-like"/>
    <property type="match status" value="1"/>
</dbReference>
<dbReference type="GO" id="GO:0007166">
    <property type="term" value="P:cell surface receptor signaling pathway"/>
    <property type="evidence" value="ECO:0007669"/>
    <property type="project" value="TreeGrafter"/>
</dbReference>
<dbReference type="InterPro" id="IPR051963">
    <property type="entry name" value="Adhesion_GPCR_A"/>
</dbReference>
<evidence type="ECO:0000256" key="1">
    <source>
        <dbReference type="ARBA" id="ARBA00007343"/>
    </source>
</evidence>
<feature type="non-terminal residue" evidence="9">
    <location>
        <position position="1"/>
    </location>
</feature>
<keyword evidence="4" id="KW-0677">Repeat</keyword>
<dbReference type="PROSITE" id="PS50227">
    <property type="entry name" value="G_PROTEIN_RECEP_F2_3"/>
    <property type="match status" value="1"/>
</dbReference>
<dbReference type="PANTHER" id="PTHR45930:SF4">
    <property type="entry name" value="ADHESION G PROTEIN-COUPLED RECEPTOR A3"/>
    <property type="match status" value="1"/>
</dbReference>
<evidence type="ECO:0000259" key="7">
    <source>
        <dbReference type="PROSITE" id="PS50227"/>
    </source>
</evidence>
<dbReference type="PROSITE" id="PS51450">
    <property type="entry name" value="LRR"/>
    <property type="match status" value="1"/>
</dbReference>
<dbReference type="PANTHER" id="PTHR45930">
    <property type="entry name" value="G-PROTEIN COUPLED RECEPTOR 124-LIKE PROTEIN"/>
    <property type="match status" value="1"/>
</dbReference>
<reference evidence="9 10" key="1">
    <citation type="submission" date="2017-03" db="EMBL/GenBank/DDBJ databases">
        <title>Genome of the blue death feigning beetle - Asbolus verrucosus.</title>
        <authorList>
            <person name="Rider S.D."/>
        </authorList>
    </citation>
    <scope>NUCLEOTIDE SEQUENCE [LARGE SCALE GENOMIC DNA]</scope>
    <source>
        <strain evidence="9">Butters</strain>
        <tissue evidence="9">Head and leg muscle</tissue>
    </source>
</reference>
<evidence type="ECO:0000256" key="3">
    <source>
        <dbReference type="ARBA" id="ARBA00022729"/>
    </source>
</evidence>
<comment type="caution">
    <text evidence="9">The sequence shown here is derived from an EMBL/GenBank/DDBJ whole genome shotgun (WGS) entry which is preliminary data.</text>
</comment>
<dbReference type="Gene3D" id="2.60.40.10">
    <property type="entry name" value="Immunoglobulins"/>
    <property type="match status" value="1"/>
</dbReference>
<dbReference type="InterPro" id="IPR013783">
    <property type="entry name" value="Ig-like_fold"/>
</dbReference>
<dbReference type="SMART" id="SM00365">
    <property type="entry name" value="LRR_SD22"/>
    <property type="match status" value="3"/>
</dbReference>
<dbReference type="SMART" id="SM00409">
    <property type="entry name" value="IG"/>
    <property type="match status" value="1"/>
</dbReference>
<dbReference type="Gene3D" id="4.10.1240.10">
    <property type="entry name" value="GPCR, family 2, extracellular hormone receptor domain"/>
    <property type="match status" value="1"/>
</dbReference>
<dbReference type="InterPro" id="IPR036179">
    <property type="entry name" value="Ig-like_dom_sf"/>
</dbReference>
<feature type="domain" description="Ig-like" evidence="8">
    <location>
        <begin position="191"/>
        <end position="289"/>
    </location>
</feature>
<dbReference type="EMBL" id="QDEB01096671">
    <property type="protein sequence ID" value="RZC32512.1"/>
    <property type="molecule type" value="Genomic_DNA"/>
</dbReference>
<evidence type="ECO:0000313" key="9">
    <source>
        <dbReference type="EMBL" id="RZC32512.1"/>
    </source>
</evidence>
<feature type="domain" description="G-protein coupled receptors family 2 profile 1" evidence="7">
    <location>
        <begin position="274"/>
        <end position="363"/>
    </location>
</feature>
<accession>A0A482VI28</accession>
<dbReference type="SUPFAM" id="SSF48726">
    <property type="entry name" value="Immunoglobulin"/>
    <property type="match status" value="1"/>
</dbReference>
<dbReference type="OrthoDB" id="10031018at2759"/>
<keyword evidence="6" id="KW-0675">Receptor</keyword>
<keyword evidence="5" id="KW-1015">Disulfide bond</keyword>
<evidence type="ECO:0000256" key="5">
    <source>
        <dbReference type="ARBA" id="ARBA00023157"/>
    </source>
</evidence>
<dbReference type="InterPro" id="IPR003599">
    <property type="entry name" value="Ig_sub"/>
</dbReference>
<dbReference type="InterPro" id="IPR003591">
    <property type="entry name" value="Leu-rich_rpt_typical-subtyp"/>
</dbReference>
<dbReference type="Proteomes" id="UP000292052">
    <property type="component" value="Unassembled WGS sequence"/>
</dbReference>
<feature type="non-terminal residue" evidence="9">
    <location>
        <position position="470"/>
    </location>
</feature>
<dbReference type="GO" id="GO:0005886">
    <property type="term" value="C:plasma membrane"/>
    <property type="evidence" value="ECO:0007669"/>
    <property type="project" value="TreeGrafter"/>
</dbReference>
<name>A0A482VI28_ASBVE</name>
<dbReference type="AlphaFoldDB" id="A0A482VI28"/>
<organism evidence="9 10">
    <name type="scientific">Asbolus verrucosus</name>
    <name type="common">Desert ironclad beetle</name>
    <dbReference type="NCBI Taxonomy" id="1661398"/>
    <lineage>
        <taxon>Eukaryota</taxon>
        <taxon>Metazoa</taxon>
        <taxon>Ecdysozoa</taxon>
        <taxon>Arthropoda</taxon>
        <taxon>Hexapoda</taxon>
        <taxon>Insecta</taxon>
        <taxon>Pterygota</taxon>
        <taxon>Neoptera</taxon>
        <taxon>Endopterygota</taxon>
        <taxon>Coleoptera</taxon>
        <taxon>Polyphaga</taxon>
        <taxon>Cucujiformia</taxon>
        <taxon>Tenebrionidae</taxon>
        <taxon>Pimeliinae</taxon>
        <taxon>Asbolus</taxon>
    </lineage>
</organism>
<dbReference type="InterPro" id="IPR058808">
    <property type="entry name" value="GAIN_ADGRA2/3"/>
</dbReference>
<keyword evidence="2" id="KW-0433">Leucine-rich repeat</keyword>
<dbReference type="SMART" id="SM00082">
    <property type="entry name" value="LRRCT"/>
    <property type="match status" value="1"/>
</dbReference>
<dbReference type="InterPro" id="IPR036445">
    <property type="entry name" value="GPCR_2_extracell_dom_sf"/>
</dbReference>
<evidence type="ECO:0000259" key="8">
    <source>
        <dbReference type="PROSITE" id="PS50835"/>
    </source>
</evidence>
<dbReference type="InterPro" id="IPR007110">
    <property type="entry name" value="Ig-like_dom"/>
</dbReference>
<dbReference type="SMART" id="SM00369">
    <property type="entry name" value="LRR_TYP"/>
    <property type="match status" value="3"/>
</dbReference>
<sequence>ANGDSCPGRCICRRINQRDESTYIKLKCGGETDNKINNLEEIDLLNIASDVVHFDLSRNQLTELQNDQFSELPNLRRLDISGNNIKSIELLAFAKLTNLERLKLNQNQINVIGLGTFDPLISLKQLDISSNPLTCDCSLLWLLDWSQKKSVKLVSNPTCNTPPSFKGLLLRKLKIGVDIHCKSPALNGGFPVVEMKPDVNQVVFEGDALKLQCTAPIISDTPAYSKIEWTWLDSDPKLYFSDVTVEYHFLQSTGLISSTLRISRLNRNHTGIWNCLLISVQGNHSKGITIVVISDETEYCPITVSASNKGTYTWPRTVVNYTATIPCESVNLNYDVSVQKASYFCSEEGQWDNLNTSMCSYTSETTKILEQFSKVNSSIMESAKHFRNYTSTLSHFKDIMDIVFAIETMENYLRYLTIHQIGGVLMDVTNNLLQLPKGYLREADYLHRSCMKLVNITEKLAGISATSLLH</sequence>
<evidence type="ECO:0000256" key="6">
    <source>
        <dbReference type="ARBA" id="ARBA00023170"/>
    </source>
</evidence>
<dbReference type="STRING" id="1661398.A0A482VI28"/>
<dbReference type="InterPro" id="IPR001879">
    <property type="entry name" value="GPCR_2_extracellular_dom"/>
</dbReference>
<dbReference type="GO" id="GO:0004930">
    <property type="term" value="F:G protein-coupled receptor activity"/>
    <property type="evidence" value="ECO:0007669"/>
    <property type="project" value="InterPro"/>
</dbReference>
<dbReference type="InterPro" id="IPR000483">
    <property type="entry name" value="Cys-rich_flank_reg_C"/>
</dbReference>
<evidence type="ECO:0000256" key="2">
    <source>
        <dbReference type="ARBA" id="ARBA00022614"/>
    </source>
</evidence>
<evidence type="ECO:0000256" key="4">
    <source>
        <dbReference type="ARBA" id="ARBA00022737"/>
    </source>
</evidence>
<dbReference type="InterPro" id="IPR032675">
    <property type="entry name" value="LRR_dom_sf"/>
</dbReference>
<dbReference type="Pfam" id="PF13855">
    <property type="entry name" value="LRR_8"/>
    <property type="match status" value="1"/>
</dbReference>
<dbReference type="Pfam" id="PF26588">
    <property type="entry name" value="GAIN_ADGRA3"/>
    <property type="match status" value="1"/>
</dbReference>
<keyword evidence="10" id="KW-1185">Reference proteome</keyword>
<keyword evidence="3" id="KW-0732">Signal</keyword>
<protein>
    <submittedName>
        <fullName evidence="9">LRR 8 and/or HRM domain containing protein</fullName>
    </submittedName>
</protein>
<gene>
    <name evidence="9" type="ORF">BDFB_004475</name>
</gene>